<dbReference type="Pfam" id="PF13439">
    <property type="entry name" value="Glyco_transf_4"/>
    <property type="match status" value="1"/>
</dbReference>
<dbReference type="Pfam" id="PF00534">
    <property type="entry name" value="Glycos_transf_1"/>
    <property type="match status" value="1"/>
</dbReference>
<organism evidence="5 6">
    <name type="scientific">Nitratireductor thuwali</name>
    <dbReference type="NCBI Taxonomy" id="2267699"/>
    <lineage>
        <taxon>Bacteria</taxon>
        <taxon>Pseudomonadati</taxon>
        <taxon>Pseudomonadota</taxon>
        <taxon>Alphaproteobacteria</taxon>
        <taxon>Hyphomicrobiales</taxon>
        <taxon>Phyllobacteriaceae</taxon>
        <taxon>Nitratireductor</taxon>
    </lineage>
</organism>
<evidence type="ECO:0000256" key="2">
    <source>
        <dbReference type="ARBA" id="ARBA00022679"/>
    </source>
</evidence>
<dbReference type="Gene3D" id="3.40.50.2000">
    <property type="entry name" value="Glycogen Phosphorylase B"/>
    <property type="match status" value="2"/>
</dbReference>
<proteinExistence type="predicted"/>
<dbReference type="PANTHER" id="PTHR12526:SF510">
    <property type="entry name" value="D-INOSITOL 3-PHOSPHATE GLYCOSYLTRANSFERASE"/>
    <property type="match status" value="1"/>
</dbReference>
<reference evidence="5 6" key="1">
    <citation type="submission" date="2018-07" db="EMBL/GenBank/DDBJ databases">
        <title>Genome sequence of Nitratireductor thuwali#1536.</title>
        <authorList>
            <person name="Michoud G."/>
            <person name="Merlino G."/>
            <person name="Sefrji F.O."/>
            <person name="Daffonchio D."/>
        </authorList>
    </citation>
    <scope>NUCLEOTIDE SEQUENCE [LARGE SCALE GENOMIC DNA]</scope>
    <source>
        <strain evidence="6">Nit1536</strain>
    </source>
</reference>
<evidence type="ECO:0000256" key="1">
    <source>
        <dbReference type="ARBA" id="ARBA00022676"/>
    </source>
</evidence>
<dbReference type="SUPFAM" id="SSF53756">
    <property type="entry name" value="UDP-Glycosyltransferase/glycogen phosphorylase"/>
    <property type="match status" value="1"/>
</dbReference>
<accession>A0ABY5MGH3</accession>
<evidence type="ECO:0000259" key="3">
    <source>
        <dbReference type="Pfam" id="PF00534"/>
    </source>
</evidence>
<dbReference type="PANTHER" id="PTHR12526">
    <property type="entry name" value="GLYCOSYLTRANSFERASE"/>
    <property type="match status" value="1"/>
</dbReference>
<protein>
    <submittedName>
        <fullName evidence="5">N-acetyl-alpha-D-glucosaminyl L-malate synthase</fullName>
        <ecNumber evidence="5">2.4.1.-</ecNumber>
    </submittedName>
</protein>
<keyword evidence="1 5" id="KW-0328">Glycosyltransferase</keyword>
<sequence>MIVEKNSVFHLSGERGWRGGESQLALLVRHLDAGWKGRMLVPDNSELYLRLTALHVEPMSGFGFQHPLAGLRLRRMIEGQNGRVLLHAHSSKALETALLARFGQKVPLVVSRHNAFSVKSGWKYRMADAVIAVSQAARGALARAKVPVSRITVIPPAVDRERFANPTTERFGISDKAVVVLCAAAFAEEKDHETLLKAWKQVEAEERDAHLVLAGDGPLRAAMHQFCRELGLERVLFVGWRDDLPDLVAGCDIAVLSSRLEGLPTFLCEAQWVGKPVAATDAGGAGEAIANGHTGFLSEVADPVALAQNLLRLTKNADLRKKFGLAAAARAQRLFDPNAVASAHQRVYESVLEGF</sequence>
<feature type="domain" description="Glycosyltransferase subfamily 4-like N-terminal" evidence="4">
    <location>
        <begin position="52"/>
        <end position="162"/>
    </location>
</feature>
<name>A0ABY5MGH3_9HYPH</name>
<evidence type="ECO:0000313" key="6">
    <source>
        <dbReference type="Proteomes" id="UP001342418"/>
    </source>
</evidence>
<keyword evidence="6" id="KW-1185">Reference proteome</keyword>
<dbReference type="EMBL" id="CP030941">
    <property type="protein sequence ID" value="UUP16293.1"/>
    <property type="molecule type" value="Genomic_DNA"/>
</dbReference>
<dbReference type="EC" id="2.4.1.-" evidence="5"/>
<keyword evidence="2 5" id="KW-0808">Transferase</keyword>
<evidence type="ECO:0000313" key="5">
    <source>
        <dbReference type="EMBL" id="UUP16293.1"/>
    </source>
</evidence>
<feature type="domain" description="Glycosyl transferase family 1" evidence="3">
    <location>
        <begin position="171"/>
        <end position="327"/>
    </location>
</feature>
<dbReference type="Proteomes" id="UP001342418">
    <property type="component" value="Chromosome"/>
</dbReference>
<dbReference type="InterPro" id="IPR001296">
    <property type="entry name" value="Glyco_trans_1"/>
</dbReference>
<dbReference type="GO" id="GO:0016757">
    <property type="term" value="F:glycosyltransferase activity"/>
    <property type="evidence" value="ECO:0007669"/>
    <property type="project" value="UniProtKB-KW"/>
</dbReference>
<dbReference type="RefSeq" id="WP_338528729.1">
    <property type="nucleotide sequence ID" value="NZ_CP030941.1"/>
</dbReference>
<gene>
    <name evidence="5" type="primary">bshA_1</name>
    <name evidence="5" type="ORF">NTH_00738</name>
</gene>
<dbReference type="InterPro" id="IPR028098">
    <property type="entry name" value="Glyco_trans_4-like_N"/>
</dbReference>
<evidence type="ECO:0000259" key="4">
    <source>
        <dbReference type="Pfam" id="PF13439"/>
    </source>
</evidence>
<dbReference type="CDD" id="cd03801">
    <property type="entry name" value="GT4_PimA-like"/>
    <property type="match status" value="1"/>
</dbReference>